<name>A0A3Q7GKF0_SOLLC</name>
<reference evidence="2" key="2">
    <citation type="submission" date="2019-01" db="UniProtKB">
        <authorList>
            <consortium name="EnsemblPlants"/>
        </authorList>
    </citation>
    <scope>IDENTIFICATION</scope>
    <source>
        <strain evidence="2">cv. Heinz 1706</strain>
    </source>
</reference>
<evidence type="ECO:0000313" key="2">
    <source>
        <dbReference type="EnsemblPlants" id="Solyc05g054160.1.1.1"/>
    </source>
</evidence>
<evidence type="ECO:0000313" key="3">
    <source>
        <dbReference type="Proteomes" id="UP000004994"/>
    </source>
</evidence>
<accession>A0A3Q7GKF0</accession>
<feature type="signal peptide" evidence="1">
    <location>
        <begin position="1"/>
        <end position="21"/>
    </location>
</feature>
<organism evidence="2">
    <name type="scientific">Solanum lycopersicum</name>
    <name type="common">Tomato</name>
    <name type="synonym">Lycopersicon esculentum</name>
    <dbReference type="NCBI Taxonomy" id="4081"/>
    <lineage>
        <taxon>Eukaryota</taxon>
        <taxon>Viridiplantae</taxon>
        <taxon>Streptophyta</taxon>
        <taxon>Embryophyta</taxon>
        <taxon>Tracheophyta</taxon>
        <taxon>Spermatophyta</taxon>
        <taxon>Magnoliopsida</taxon>
        <taxon>eudicotyledons</taxon>
        <taxon>Gunneridae</taxon>
        <taxon>Pentapetalae</taxon>
        <taxon>asterids</taxon>
        <taxon>lamiids</taxon>
        <taxon>Solanales</taxon>
        <taxon>Solanaceae</taxon>
        <taxon>Solanoideae</taxon>
        <taxon>Solaneae</taxon>
        <taxon>Solanum</taxon>
        <taxon>Solanum subgen. Lycopersicon</taxon>
    </lineage>
</organism>
<dbReference type="PaxDb" id="4081-Solyc05g054160.1.1"/>
<dbReference type="Gramene" id="Solyc05g054160.1.1">
    <property type="protein sequence ID" value="Solyc05g054160.1.1.1"/>
    <property type="gene ID" value="Solyc05g054160.1"/>
</dbReference>
<proteinExistence type="predicted"/>
<dbReference type="EnsemblPlants" id="Solyc05g054160.1.1">
    <property type="protein sequence ID" value="Solyc05g054160.1.1.1"/>
    <property type="gene ID" value="Solyc05g054160.1"/>
</dbReference>
<dbReference type="OMA" id="KECRKAC"/>
<protein>
    <submittedName>
        <fullName evidence="2">Uncharacterized protein</fullName>
    </submittedName>
</protein>
<dbReference type="AlphaFoldDB" id="A0A3Q7GKF0"/>
<evidence type="ECO:0000256" key="1">
    <source>
        <dbReference type="SAM" id="SignalP"/>
    </source>
</evidence>
<keyword evidence="1" id="KW-0732">Signal</keyword>
<feature type="chain" id="PRO_5018547925" evidence="1">
    <location>
        <begin position="22"/>
        <end position="75"/>
    </location>
</feature>
<sequence length="75" mass="8731">MASSKMFTLILIFCLFVATNATTKTTNVELDKSNNMNYSLTQCYYECLQIRVFTLTDCQKECRKACKKYHNNNIL</sequence>
<dbReference type="InParanoid" id="A0A3Q7GKF0"/>
<reference evidence="2" key="1">
    <citation type="journal article" date="2012" name="Nature">
        <title>The tomato genome sequence provides insights into fleshy fruit evolution.</title>
        <authorList>
            <consortium name="Tomato Genome Consortium"/>
        </authorList>
    </citation>
    <scope>NUCLEOTIDE SEQUENCE [LARGE SCALE GENOMIC DNA]</scope>
    <source>
        <strain evidence="2">cv. Heinz 1706</strain>
    </source>
</reference>
<keyword evidence="3" id="KW-1185">Reference proteome</keyword>
<dbReference type="Proteomes" id="UP000004994">
    <property type="component" value="Chromosome 5"/>
</dbReference>